<evidence type="ECO:0000256" key="3">
    <source>
        <dbReference type="RuleBase" id="RU003616"/>
    </source>
</evidence>
<comment type="similarity">
    <text evidence="2 3">Belongs to the small heat shock protein (HSP20) family.</text>
</comment>
<dbReference type="Gene3D" id="2.60.40.790">
    <property type="match status" value="1"/>
</dbReference>
<gene>
    <name evidence="6" type="ORF">RBEAN4_0833</name>
</gene>
<name>A0A0F3QEI2_RICBE</name>
<dbReference type="PATRIC" id="fig|1359193.3.peg.805"/>
<dbReference type="Pfam" id="PF00011">
    <property type="entry name" value="HSP20"/>
    <property type="match status" value="1"/>
</dbReference>
<evidence type="ECO:0000259" key="5">
    <source>
        <dbReference type="PROSITE" id="PS01031"/>
    </source>
</evidence>
<keyword evidence="4" id="KW-0732">Signal</keyword>
<dbReference type="InterPro" id="IPR044587">
    <property type="entry name" value="HSP21-like"/>
</dbReference>
<evidence type="ECO:0000256" key="4">
    <source>
        <dbReference type="SAM" id="SignalP"/>
    </source>
</evidence>
<evidence type="ECO:0000313" key="6">
    <source>
        <dbReference type="EMBL" id="KJV89844.1"/>
    </source>
</evidence>
<dbReference type="CDD" id="cd06464">
    <property type="entry name" value="ACD_sHsps-like"/>
    <property type="match status" value="1"/>
</dbReference>
<keyword evidence="1" id="KW-0346">Stress response</keyword>
<evidence type="ECO:0000313" key="7">
    <source>
        <dbReference type="Proteomes" id="UP000033661"/>
    </source>
</evidence>
<dbReference type="InterPro" id="IPR002068">
    <property type="entry name" value="A-crystallin/Hsp20_dom"/>
</dbReference>
<dbReference type="PANTHER" id="PTHR46733:SF4">
    <property type="entry name" value="HEAT SHOCK PROTEIN 21, CHLOROPLASTIC"/>
    <property type="match status" value="1"/>
</dbReference>
<feature type="chain" id="PRO_5002465478" evidence="4">
    <location>
        <begin position="23"/>
        <end position="167"/>
    </location>
</feature>
<sequence length="167" mass="18994">MKIKAYIPAIAAVILSSNATLANQNQAYNSNHTTSLHQAIELLDNQITNIDNLFKNKLPFYESNSIKSKFITKDKQYIIIMEVPGFDKDHIKIKVNGNKLFVKGNIEDENKADDSNNYMNKNFNYVISLYEDVDQKNISSSLKNGILTITLPRIEVKEQDAKEIPIN</sequence>
<feature type="domain" description="SHSP" evidence="5">
    <location>
        <begin position="59"/>
        <end position="167"/>
    </location>
</feature>
<evidence type="ECO:0000256" key="1">
    <source>
        <dbReference type="ARBA" id="ARBA00023016"/>
    </source>
</evidence>
<proteinExistence type="inferred from homology"/>
<reference evidence="6 7" key="1">
    <citation type="submission" date="2015-02" db="EMBL/GenBank/DDBJ databases">
        <title>Genome Sequencing of Rickettsiales.</title>
        <authorList>
            <person name="Daugherty S.C."/>
            <person name="Su Q."/>
            <person name="Abolude K."/>
            <person name="Beier-Sexton M."/>
            <person name="Carlyon J.A."/>
            <person name="Carter R."/>
            <person name="Day N.P."/>
            <person name="Dumler S.J."/>
            <person name="Dyachenko V."/>
            <person name="Godinez A."/>
            <person name="Kurtti T.J."/>
            <person name="Lichay M."/>
            <person name="Mullins K.E."/>
            <person name="Ott S."/>
            <person name="Pappas-Brown V."/>
            <person name="Paris D.H."/>
            <person name="Patel P."/>
            <person name="Richards A.L."/>
            <person name="Sadzewicz L."/>
            <person name="Sears K."/>
            <person name="Seidman D."/>
            <person name="Sengamalay N."/>
            <person name="Stenos J."/>
            <person name="Tallon L.J."/>
            <person name="Vincent G."/>
            <person name="Fraser C.M."/>
            <person name="Munderloh U."/>
            <person name="Dunning-Hotopp J.C."/>
        </authorList>
    </citation>
    <scope>NUCLEOTIDE SEQUENCE [LARGE SCALE GENOMIC DNA]</scope>
    <source>
        <strain evidence="6 7">RML An4</strain>
    </source>
</reference>
<evidence type="ECO:0000256" key="2">
    <source>
        <dbReference type="PROSITE-ProRule" id="PRU00285"/>
    </source>
</evidence>
<feature type="signal peptide" evidence="4">
    <location>
        <begin position="1"/>
        <end position="22"/>
    </location>
</feature>
<accession>A0A0F3QEI2</accession>
<dbReference type="PANTHER" id="PTHR46733">
    <property type="entry name" value="26.5 KDA HEAT SHOCK PROTEIN, MITOCHONDRIAL"/>
    <property type="match status" value="1"/>
</dbReference>
<dbReference type="AlphaFoldDB" id="A0A0F3QEI2"/>
<organism evidence="6 7">
    <name type="scientific">Rickettsia bellii str. RML An4</name>
    <dbReference type="NCBI Taxonomy" id="1359193"/>
    <lineage>
        <taxon>Bacteria</taxon>
        <taxon>Pseudomonadati</taxon>
        <taxon>Pseudomonadota</taxon>
        <taxon>Alphaproteobacteria</taxon>
        <taxon>Rickettsiales</taxon>
        <taxon>Rickettsiaceae</taxon>
        <taxon>Rickettsieae</taxon>
        <taxon>Rickettsia</taxon>
        <taxon>belli group</taxon>
    </lineage>
</organism>
<dbReference type="InterPro" id="IPR008978">
    <property type="entry name" value="HSP20-like_chaperone"/>
</dbReference>
<dbReference type="EMBL" id="LAOI01000001">
    <property type="protein sequence ID" value="KJV89844.1"/>
    <property type="molecule type" value="Genomic_DNA"/>
</dbReference>
<keyword evidence="7" id="KW-1185">Reference proteome</keyword>
<dbReference type="Proteomes" id="UP000033661">
    <property type="component" value="Unassembled WGS sequence"/>
</dbReference>
<dbReference type="GO" id="GO:0009408">
    <property type="term" value="P:response to heat"/>
    <property type="evidence" value="ECO:0007669"/>
    <property type="project" value="InterPro"/>
</dbReference>
<protein>
    <submittedName>
        <fullName evidence="6">Hsp20/alpha crystallin family protein</fullName>
    </submittedName>
</protein>
<comment type="caution">
    <text evidence="6">The sequence shown here is derived from an EMBL/GenBank/DDBJ whole genome shotgun (WGS) entry which is preliminary data.</text>
</comment>
<dbReference type="PROSITE" id="PS01031">
    <property type="entry name" value="SHSP"/>
    <property type="match status" value="1"/>
</dbReference>
<dbReference type="SUPFAM" id="SSF49764">
    <property type="entry name" value="HSP20-like chaperones"/>
    <property type="match status" value="1"/>
</dbReference>